<feature type="compositionally biased region" description="Polar residues" evidence="1">
    <location>
        <begin position="21"/>
        <end position="44"/>
    </location>
</feature>
<dbReference type="RefSeq" id="XP_040795761.1">
    <property type="nucleotide sequence ID" value="XM_040945965.1"/>
</dbReference>
<evidence type="ECO:0000313" key="3">
    <source>
        <dbReference type="Proteomes" id="UP000249789"/>
    </source>
</evidence>
<evidence type="ECO:0000256" key="1">
    <source>
        <dbReference type="SAM" id="MobiDB-lite"/>
    </source>
</evidence>
<keyword evidence="3" id="KW-1185">Reference proteome</keyword>
<dbReference type="GeneID" id="63863298"/>
<dbReference type="EMBL" id="KZ824710">
    <property type="protein sequence ID" value="RAK71749.1"/>
    <property type="molecule type" value="Genomic_DNA"/>
</dbReference>
<evidence type="ECO:0000313" key="2">
    <source>
        <dbReference type="EMBL" id="RAK71749.1"/>
    </source>
</evidence>
<name>A0A8G1VW93_9EURO</name>
<accession>A0A8G1VW93</accession>
<proteinExistence type="predicted"/>
<sequence length="65" mass="7425">MSPKQDLQPQHHHSHQPSSQLETTPQHTSTAWMSPTATTATQPITHYLPIRWPRQESPPPSHPKM</sequence>
<dbReference type="VEuPathDB" id="FungiDB:BO72DRAFT_453362"/>
<organism evidence="2 3">
    <name type="scientific">Aspergillus fijiensis CBS 313.89</name>
    <dbReference type="NCBI Taxonomy" id="1448319"/>
    <lineage>
        <taxon>Eukaryota</taxon>
        <taxon>Fungi</taxon>
        <taxon>Dikarya</taxon>
        <taxon>Ascomycota</taxon>
        <taxon>Pezizomycotina</taxon>
        <taxon>Eurotiomycetes</taxon>
        <taxon>Eurotiomycetidae</taxon>
        <taxon>Eurotiales</taxon>
        <taxon>Aspergillaceae</taxon>
        <taxon>Aspergillus</taxon>
    </lineage>
</organism>
<protein>
    <submittedName>
        <fullName evidence="2">Uncharacterized protein</fullName>
    </submittedName>
</protein>
<feature type="region of interest" description="Disordered" evidence="1">
    <location>
        <begin position="1"/>
        <end position="65"/>
    </location>
</feature>
<feature type="compositionally biased region" description="Pro residues" evidence="1">
    <location>
        <begin position="56"/>
        <end position="65"/>
    </location>
</feature>
<gene>
    <name evidence="2" type="ORF">BO72DRAFT_453362</name>
</gene>
<dbReference type="Proteomes" id="UP000249789">
    <property type="component" value="Unassembled WGS sequence"/>
</dbReference>
<reference evidence="2 3" key="1">
    <citation type="submission" date="2018-02" db="EMBL/GenBank/DDBJ databases">
        <title>The genomes of Aspergillus section Nigri reveals drivers in fungal speciation.</title>
        <authorList>
            <consortium name="DOE Joint Genome Institute"/>
            <person name="Vesth T.C."/>
            <person name="Nybo J."/>
            <person name="Theobald S."/>
            <person name="Brandl J."/>
            <person name="Frisvad J.C."/>
            <person name="Nielsen K.F."/>
            <person name="Lyhne E.K."/>
            <person name="Kogle M.E."/>
            <person name="Kuo A."/>
            <person name="Riley R."/>
            <person name="Clum A."/>
            <person name="Nolan M."/>
            <person name="Lipzen A."/>
            <person name="Salamov A."/>
            <person name="Henrissat B."/>
            <person name="Wiebenga A."/>
            <person name="De vries R.P."/>
            <person name="Grigoriev I.V."/>
            <person name="Mortensen U.H."/>
            <person name="Andersen M.R."/>
            <person name="Baker S.E."/>
        </authorList>
    </citation>
    <scope>NUCLEOTIDE SEQUENCE [LARGE SCALE GENOMIC DNA]</scope>
    <source>
        <strain evidence="2 3">CBS 313.89</strain>
    </source>
</reference>
<dbReference type="AlphaFoldDB" id="A0A8G1VW93"/>